<evidence type="ECO:0000256" key="5">
    <source>
        <dbReference type="ARBA" id="ARBA00022741"/>
    </source>
</evidence>
<accession>A0AAJ1T0P6</accession>
<dbReference type="PROSITE" id="PS50112">
    <property type="entry name" value="PAS"/>
    <property type="match status" value="1"/>
</dbReference>
<evidence type="ECO:0000256" key="6">
    <source>
        <dbReference type="ARBA" id="ARBA00022777"/>
    </source>
</evidence>
<sequence length="530" mass="60283">MNNFFRKRLTKRNYRMFQLLFLLFMVTFASFIMEELHYYSATPIHITMFLISFLTAVVIKIMNGKQVMIYVLLGVATFFLNIGILQSTAPFFAMTLFAFPLLIVYGFLLPNPIWTILLGMDFIFISLSYYGKTDLQYINTVVIGLIVNTIIFAGFIFAMKQLKNQNSQLRLSESSLIKILNIFPKPIVIHHNDRILYLNKEMMNLLDIQEDDQEILRQSIYRFIHPEQHDLMQKKLSEVYKGNSTRKYEEVKMISKHGRQVLLDMTSALTAMYGKKVFITVGKDITDSKQQTVALIQNSEKLALVGQMAAGIAHEIRNPLTSIKGFIQLLSKEMKEKQEIFRLLLSELDRINFVVNEFLVVAKPTAVEFKPHDINKILLDVNYLLETQAIMNNIEIQMNTASHLPLVNCGENQLKQVFINLIKNAIEATAFGGKITVTSGDVNDEEIYIKISDTGCGIPKDRLPNLGQPFHTTKEKGTGLGLMVCYSIIESHQGTMKIESQEGVGTTIIIHLPVSTPNQTSQMQAIKSIV</sequence>
<comment type="catalytic activity">
    <reaction evidence="1">
        <text>ATP + protein L-histidine = ADP + protein N-phospho-L-histidine.</text>
        <dbReference type="EC" id="2.7.13.3"/>
    </reaction>
</comment>
<feature type="transmembrane region" description="Helical" evidence="9">
    <location>
        <begin position="67"/>
        <end position="85"/>
    </location>
</feature>
<evidence type="ECO:0000259" key="11">
    <source>
        <dbReference type="PROSITE" id="PS50112"/>
    </source>
</evidence>
<feature type="domain" description="Histidine kinase" evidence="10">
    <location>
        <begin position="311"/>
        <end position="516"/>
    </location>
</feature>
<keyword evidence="9" id="KW-0472">Membrane</keyword>
<evidence type="ECO:0000313" key="12">
    <source>
        <dbReference type="EMBL" id="MDQ0214642.1"/>
    </source>
</evidence>
<keyword evidence="8" id="KW-0902">Two-component regulatory system</keyword>
<dbReference type="RefSeq" id="WP_307256626.1">
    <property type="nucleotide sequence ID" value="NZ_JAUSUC010000009.1"/>
</dbReference>
<dbReference type="SUPFAM" id="SSF55785">
    <property type="entry name" value="PYP-like sensor domain (PAS domain)"/>
    <property type="match status" value="1"/>
</dbReference>
<feature type="domain" description="PAS" evidence="11">
    <location>
        <begin position="172"/>
        <end position="243"/>
    </location>
</feature>
<keyword evidence="6 12" id="KW-0418">Kinase</keyword>
<dbReference type="PROSITE" id="PS50109">
    <property type="entry name" value="HIS_KIN"/>
    <property type="match status" value="1"/>
</dbReference>
<name>A0AAJ1T0P6_9BACI</name>
<dbReference type="PANTHER" id="PTHR43065:SF34">
    <property type="entry name" value="SPORULATION KINASE A"/>
    <property type="match status" value="1"/>
</dbReference>
<proteinExistence type="predicted"/>
<evidence type="ECO:0000256" key="2">
    <source>
        <dbReference type="ARBA" id="ARBA00012438"/>
    </source>
</evidence>
<dbReference type="SMART" id="SM00388">
    <property type="entry name" value="HisKA"/>
    <property type="match status" value="1"/>
</dbReference>
<evidence type="ECO:0000256" key="4">
    <source>
        <dbReference type="ARBA" id="ARBA00022679"/>
    </source>
</evidence>
<dbReference type="InterPro" id="IPR036890">
    <property type="entry name" value="HATPase_C_sf"/>
</dbReference>
<evidence type="ECO:0000256" key="3">
    <source>
        <dbReference type="ARBA" id="ARBA00022553"/>
    </source>
</evidence>
<dbReference type="InterPro" id="IPR003594">
    <property type="entry name" value="HATPase_dom"/>
</dbReference>
<dbReference type="PRINTS" id="PR00344">
    <property type="entry name" value="BCTRLSENSOR"/>
</dbReference>
<evidence type="ECO:0000256" key="8">
    <source>
        <dbReference type="ARBA" id="ARBA00023012"/>
    </source>
</evidence>
<dbReference type="Pfam" id="PF00512">
    <property type="entry name" value="HisKA"/>
    <property type="match status" value="1"/>
</dbReference>
<evidence type="ECO:0000313" key="13">
    <source>
        <dbReference type="Proteomes" id="UP001237207"/>
    </source>
</evidence>
<dbReference type="NCBIfam" id="TIGR00229">
    <property type="entry name" value="sensory_box"/>
    <property type="match status" value="1"/>
</dbReference>
<dbReference type="InterPro" id="IPR000014">
    <property type="entry name" value="PAS"/>
</dbReference>
<feature type="transmembrane region" description="Helical" evidence="9">
    <location>
        <begin position="137"/>
        <end position="158"/>
    </location>
</feature>
<comment type="caution">
    <text evidence="12">The sequence shown here is derived from an EMBL/GenBank/DDBJ whole genome shotgun (WGS) entry which is preliminary data.</text>
</comment>
<dbReference type="CDD" id="cd00075">
    <property type="entry name" value="HATPase"/>
    <property type="match status" value="1"/>
</dbReference>
<dbReference type="SMART" id="SM00387">
    <property type="entry name" value="HATPase_c"/>
    <property type="match status" value="1"/>
</dbReference>
<keyword evidence="13" id="KW-1185">Reference proteome</keyword>
<dbReference type="SUPFAM" id="SSF47384">
    <property type="entry name" value="Homodimeric domain of signal transducing histidine kinase"/>
    <property type="match status" value="1"/>
</dbReference>
<protein>
    <recommendedName>
        <fullName evidence="2">histidine kinase</fullName>
        <ecNumber evidence="2">2.7.13.3</ecNumber>
    </recommendedName>
</protein>
<dbReference type="Proteomes" id="UP001237207">
    <property type="component" value="Unassembled WGS sequence"/>
</dbReference>
<dbReference type="InterPro" id="IPR005467">
    <property type="entry name" value="His_kinase_dom"/>
</dbReference>
<dbReference type="InterPro" id="IPR013767">
    <property type="entry name" value="PAS_fold"/>
</dbReference>
<gene>
    <name evidence="12" type="ORF">J2S13_001039</name>
</gene>
<evidence type="ECO:0000259" key="10">
    <source>
        <dbReference type="PROSITE" id="PS50109"/>
    </source>
</evidence>
<organism evidence="12 13">
    <name type="scientific">Oikeobacillus pervagus</name>
    <dbReference type="NCBI Taxonomy" id="1325931"/>
    <lineage>
        <taxon>Bacteria</taxon>
        <taxon>Bacillati</taxon>
        <taxon>Bacillota</taxon>
        <taxon>Bacilli</taxon>
        <taxon>Bacillales</taxon>
        <taxon>Bacillaceae</taxon>
        <taxon>Oikeobacillus</taxon>
    </lineage>
</organism>
<evidence type="ECO:0000256" key="7">
    <source>
        <dbReference type="ARBA" id="ARBA00022840"/>
    </source>
</evidence>
<evidence type="ECO:0000256" key="9">
    <source>
        <dbReference type="SAM" id="Phobius"/>
    </source>
</evidence>
<keyword evidence="3" id="KW-0597">Phosphoprotein</keyword>
<dbReference type="InterPro" id="IPR004358">
    <property type="entry name" value="Sig_transdc_His_kin-like_C"/>
</dbReference>
<dbReference type="InterPro" id="IPR035965">
    <property type="entry name" value="PAS-like_dom_sf"/>
</dbReference>
<feature type="transmembrane region" description="Helical" evidence="9">
    <location>
        <begin position="38"/>
        <end position="60"/>
    </location>
</feature>
<keyword evidence="4 12" id="KW-0808">Transferase</keyword>
<feature type="transmembrane region" description="Helical" evidence="9">
    <location>
        <begin position="113"/>
        <end position="131"/>
    </location>
</feature>
<dbReference type="CDD" id="cd00082">
    <property type="entry name" value="HisKA"/>
    <property type="match status" value="1"/>
</dbReference>
<dbReference type="PANTHER" id="PTHR43065">
    <property type="entry name" value="SENSOR HISTIDINE KINASE"/>
    <property type="match status" value="1"/>
</dbReference>
<dbReference type="Pfam" id="PF02518">
    <property type="entry name" value="HATPase_c"/>
    <property type="match status" value="1"/>
</dbReference>
<dbReference type="InterPro" id="IPR003661">
    <property type="entry name" value="HisK_dim/P_dom"/>
</dbReference>
<dbReference type="AlphaFoldDB" id="A0AAJ1T0P6"/>
<dbReference type="Gene3D" id="3.30.565.10">
    <property type="entry name" value="Histidine kinase-like ATPase, C-terminal domain"/>
    <property type="match status" value="1"/>
</dbReference>
<dbReference type="Gene3D" id="1.10.287.130">
    <property type="match status" value="1"/>
</dbReference>
<dbReference type="GO" id="GO:0005524">
    <property type="term" value="F:ATP binding"/>
    <property type="evidence" value="ECO:0007669"/>
    <property type="project" value="UniProtKB-KW"/>
</dbReference>
<dbReference type="EC" id="2.7.13.3" evidence="2"/>
<dbReference type="Pfam" id="PF00989">
    <property type="entry name" value="PAS"/>
    <property type="match status" value="1"/>
</dbReference>
<dbReference type="InterPro" id="IPR036097">
    <property type="entry name" value="HisK_dim/P_sf"/>
</dbReference>
<reference evidence="12" key="1">
    <citation type="submission" date="2023-07" db="EMBL/GenBank/DDBJ databases">
        <title>Genomic Encyclopedia of Type Strains, Phase IV (KMG-IV): sequencing the most valuable type-strain genomes for metagenomic binning, comparative biology and taxonomic classification.</title>
        <authorList>
            <person name="Goeker M."/>
        </authorList>
    </citation>
    <scope>NUCLEOTIDE SEQUENCE</scope>
    <source>
        <strain evidence="12">DSM 23947</strain>
    </source>
</reference>
<dbReference type="SUPFAM" id="SSF55874">
    <property type="entry name" value="ATPase domain of HSP90 chaperone/DNA topoisomerase II/histidine kinase"/>
    <property type="match status" value="1"/>
</dbReference>
<dbReference type="CDD" id="cd00130">
    <property type="entry name" value="PAS"/>
    <property type="match status" value="1"/>
</dbReference>
<keyword evidence="9" id="KW-0812">Transmembrane</keyword>
<dbReference type="SMART" id="SM00091">
    <property type="entry name" value="PAS"/>
    <property type="match status" value="1"/>
</dbReference>
<dbReference type="Gene3D" id="3.30.450.20">
    <property type="entry name" value="PAS domain"/>
    <property type="match status" value="1"/>
</dbReference>
<keyword evidence="9" id="KW-1133">Transmembrane helix</keyword>
<feature type="transmembrane region" description="Helical" evidence="9">
    <location>
        <begin position="12"/>
        <end position="32"/>
    </location>
</feature>
<keyword evidence="5" id="KW-0547">Nucleotide-binding</keyword>
<evidence type="ECO:0000256" key="1">
    <source>
        <dbReference type="ARBA" id="ARBA00000085"/>
    </source>
</evidence>
<dbReference type="GO" id="GO:0006355">
    <property type="term" value="P:regulation of DNA-templated transcription"/>
    <property type="evidence" value="ECO:0007669"/>
    <property type="project" value="InterPro"/>
</dbReference>
<keyword evidence="7" id="KW-0067">ATP-binding</keyword>
<dbReference type="EMBL" id="JAUSUC010000009">
    <property type="protein sequence ID" value="MDQ0214642.1"/>
    <property type="molecule type" value="Genomic_DNA"/>
</dbReference>
<dbReference type="GO" id="GO:0000155">
    <property type="term" value="F:phosphorelay sensor kinase activity"/>
    <property type="evidence" value="ECO:0007669"/>
    <property type="project" value="InterPro"/>
</dbReference>